<accession>K0JYL1</accession>
<evidence type="ECO:0000259" key="5">
    <source>
        <dbReference type="SMART" id="SM00306"/>
    </source>
</evidence>
<keyword evidence="1" id="KW-0479">Metal-binding</keyword>
<evidence type="ECO:0000259" key="4">
    <source>
        <dbReference type="SMART" id="SM00305"/>
    </source>
</evidence>
<keyword evidence="2" id="KW-0408">Iron</keyword>
<dbReference type="GO" id="GO:0046872">
    <property type="term" value="F:metal ion binding"/>
    <property type="evidence" value="ECO:0007669"/>
    <property type="project" value="UniProtKB-KW"/>
</dbReference>
<dbReference type="InterPro" id="IPR006141">
    <property type="entry name" value="Intein_N"/>
</dbReference>
<dbReference type="NCBIfam" id="NF038135">
    <property type="entry name" value="rSAM_Rv2578c"/>
    <property type="match status" value="1"/>
</dbReference>
<dbReference type="PANTHER" id="PTHR43432">
    <property type="entry name" value="SLR0285 PROTEIN"/>
    <property type="match status" value="1"/>
</dbReference>
<dbReference type="GO" id="GO:0051536">
    <property type="term" value="F:iron-sulfur cluster binding"/>
    <property type="evidence" value="ECO:0007669"/>
    <property type="project" value="UniProtKB-KW"/>
</dbReference>
<feature type="domain" description="Hint" evidence="4">
    <location>
        <begin position="337"/>
        <end position="382"/>
    </location>
</feature>
<dbReference type="PROSITE" id="PS50817">
    <property type="entry name" value="INTEIN_N_TER"/>
    <property type="match status" value="1"/>
</dbReference>
<keyword evidence="3" id="KW-0411">Iron-sulfur</keyword>
<dbReference type="GO" id="GO:0016539">
    <property type="term" value="P:intein-mediated protein splicing"/>
    <property type="evidence" value="ECO:0007669"/>
    <property type="project" value="InterPro"/>
</dbReference>
<keyword evidence="7" id="KW-1185">Reference proteome</keyword>
<dbReference type="InterPro" id="IPR058240">
    <property type="entry name" value="rSAM_sf"/>
</dbReference>
<dbReference type="STRING" id="1179773.BN6_24850"/>
<dbReference type="HOGENOM" id="CLU_015525_3_0_11"/>
<reference evidence="6 7" key="1">
    <citation type="journal article" date="2012" name="BMC Genomics">
        <title>Complete genome sequence of Saccharothrix espanaensis DSM 44229T and comparison to the other completely sequenced Pseudonocardiaceae.</title>
        <authorList>
            <person name="Strobel T."/>
            <person name="Al-Dilaimi A."/>
            <person name="Blom J."/>
            <person name="Gessner A."/>
            <person name="Kalinowski J."/>
            <person name="Luzhetska M."/>
            <person name="Puhler A."/>
            <person name="Szczepanowski R."/>
            <person name="Bechthold A."/>
            <person name="Ruckert C."/>
        </authorList>
    </citation>
    <scope>NUCLEOTIDE SEQUENCE [LARGE SCALE GENOMIC DNA]</scope>
    <source>
        <strain evidence="7">ATCC 51144 / DSM 44229 / JCM 9112 / NBRC 15066 / NRRL 15764</strain>
    </source>
</reference>
<evidence type="ECO:0000313" key="6">
    <source>
        <dbReference type="EMBL" id="CCH29799.1"/>
    </source>
</evidence>
<dbReference type="CDD" id="cd00081">
    <property type="entry name" value="Hint"/>
    <property type="match status" value="1"/>
</dbReference>
<evidence type="ECO:0000256" key="3">
    <source>
        <dbReference type="ARBA" id="ARBA00023014"/>
    </source>
</evidence>
<dbReference type="AlphaFoldDB" id="K0JYL1"/>
<evidence type="ECO:0000256" key="2">
    <source>
        <dbReference type="ARBA" id="ARBA00023004"/>
    </source>
</evidence>
<name>K0JYL1_SACES</name>
<dbReference type="CDD" id="cd01335">
    <property type="entry name" value="Radical_SAM"/>
    <property type="match status" value="1"/>
</dbReference>
<dbReference type="Proteomes" id="UP000006281">
    <property type="component" value="Chromosome"/>
</dbReference>
<dbReference type="SUPFAM" id="SSF51294">
    <property type="entry name" value="Hedgehog/intein (Hint) domain"/>
    <property type="match status" value="1"/>
</dbReference>
<dbReference type="Pfam" id="PF04055">
    <property type="entry name" value="Radical_SAM"/>
    <property type="match status" value="1"/>
</dbReference>
<dbReference type="SMART" id="SM00306">
    <property type="entry name" value="HintN"/>
    <property type="match status" value="1"/>
</dbReference>
<dbReference type="InterPro" id="IPR040086">
    <property type="entry name" value="MJ0683-like"/>
</dbReference>
<dbReference type="eggNOG" id="COG1533">
    <property type="taxonomic scope" value="Bacteria"/>
</dbReference>
<dbReference type="EMBL" id="HE804045">
    <property type="protein sequence ID" value="CCH29799.1"/>
    <property type="molecule type" value="Genomic_DNA"/>
</dbReference>
<dbReference type="KEGG" id="sesp:BN6_24850"/>
<evidence type="ECO:0000313" key="7">
    <source>
        <dbReference type="Proteomes" id="UP000006281"/>
    </source>
</evidence>
<dbReference type="InterPro" id="IPR003586">
    <property type="entry name" value="Hint_dom_C"/>
</dbReference>
<dbReference type="NCBIfam" id="NF038136">
    <property type="entry name" value="rSAM_Rv_intein"/>
    <property type="match status" value="1"/>
</dbReference>
<dbReference type="InterPro" id="IPR036844">
    <property type="entry name" value="Hint_dom_sf"/>
</dbReference>
<dbReference type="PROSITE" id="PS50818">
    <property type="entry name" value="INTEIN_C_TER"/>
    <property type="match status" value="1"/>
</dbReference>
<gene>
    <name evidence="6" type="ordered locus">BN6_24850</name>
</gene>
<protein>
    <submittedName>
        <fullName evidence="6">Radical SAM domain-containing protein</fullName>
    </submittedName>
</protein>
<dbReference type="InterPro" id="IPR007197">
    <property type="entry name" value="rSAM"/>
</dbReference>
<dbReference type="InterPro" id="IPR030934">
    <property type="entry name" value="Intein_C"/>
</dbReference>
<proteinExistence type="predicted"/>
<dbReference type="InterPro" id="IPR003587">
    <property type="entry name" value="Hint_dom_N"/>
</dbReference>
<dbReference type="Gene3D" id="2.170.16.10">
    <property type="entry name" value="Hedgehog/Intein (Hint) domain"/>
    <property type="match status" value="1"/>
</dbReference>
<dbReference type="SMART" id="SM00305">
    <property type="entry name" value="HintC"/>
    <property type="match status" value="1"/>
</dbReference>
<dbReference type="PATRIC" id="fig|1179773.3.peg.2488"/>
<evidence type="ECO:0000256" key="1">
    <source>
        <dbReference type="ARBA" id="ARBA00022723"/>
    </source>
</evidence>
<sequence>MTSSGDTGTPFDGDSNTCSNVVMRWDGQKDGADRQQALPGLPGLVRSVRTPEFADVVFHEVRAKSVLNKVAGGRLPFGWTVNPYRGCTHGCTYCLAGDTPVLLADGRTKPIADLSVGEEVFGTFEGRYVRTRVRAHWSTVKPAYRITLEDGTQVVASGDHRFLAEDGWRHLTAGRCDDFEERPFLAKGTRLVGTGRFTAPPTVNDDYRRGYLWGLVRGGLPGDPDVLARAREYAAGPVPRESDFIEWPTVPGDDWSKGFLAGLFDARGTASGGDLVLSSSDSAVFDAAVLALTRLKIGHVVEVRGVRITGGLAERLRFLHLVGPVVARGNCVEGVAVPRETRLAVAAVEALGVTRTLYDITTGTGDFVANGLVSHNCFARNTHTYLDLDAGHDFDTQVVVKVNAVEVLSAQLKARTWRREHVAMGTNTDPYQRAEGRYALMPGIIRALAESGTPFSVLTKGTVLSRDIPLLAEAARQVPVGIGVSIPLLDRDLQSGLEPGTPSPQARLELVRKVREAGLPCGVFVAPVLPGLTDGVDELGALLGEIAAAGASGVTVLPLHLRPGAREWFARWLVRERPDLADGYRKLYARGSYVDAKYRRWLAARIQPLLREHGLDVKRGLEEVGVPGDDDGVWPEGSLPSTAPFPRGVDREQLTLL</sequence>
<dbReference type="eggNOG" id="COG1372">
    <property type="taxonomic scope" value="Bacteria"/>
</dbReference>
<dbReference type="BioCyc" id="SESP1179773:BN6_RS12080-MONOMER"/>
<dbReference type="PANTHER" id="PTHR43432:SF3">
    <property type="entry name" value="SLR0285 PROTEIN"/>
    <property type="match status" value="1"/>
</dbReference>
<dbReference type="NCBIfam" id="TIGR01445">
    <property type="entry name" value="intein_Nterm"/>
    <property type="match status" value="1"/>
</dbReference>
<feature type="domain" description="Hint" evidence="5">
    <location>
        <begin position="92"/>
        <end position="184"/>
    </location>
</feature>
<organism evidence="6 7">
    <name type="scientific">Saccharothrix espanaensis (strain ATCC 51144 / DSM 44229 / JCM 9112 / NBRC 15066 / NRRL 15764)</name>
    <dbReference type="NCBI Taxonomy" id="1179773"/>
    <lineage>
        <taxon>Bacteria</taxon>
        <taxon>Bacillati</taxon>
        <taxon>Actinomycetota</taxon>
        <taxon>Actinomycetes</taxon>
        <taxon>Pseudonocardiales</taxon>
        <taxon>Pseudonocardiaceae</taxon>
        <taxon>Saccharothrix</taxon>
    </lineage>
</organism>
<dbReference type="Gene3D" id="3.80.30.30">
    <property type="match status" value="1"/>
</dbReference>
<dbReference type="NCBIfam" id="TIGR01443">
    <property type="entry name" value="intein_Cterm"/>
    <property type="match status" value="1"/>
</dbReference>
<dbReference type="SUPFAM" id="SSF102114">
    <property type="entry name" value="Radical SAM enzymes"/>
    <property type="match status" value="1"/>
</dbReference>
<dbReference type="GO" id="GO:0003824">
    <property type="term" value="F:catalytic activity"/>
    <property type="evidence" value="ECO:0007669"/>
    <property type="project" value="InterPro"/>
</dbReference>